<dbReference type="Pfam" id="PF02452">
    <property type="entry name" value="PemK_toxin"/>
    <property type="match status" value="1"/>
</dbReference>
<dbReference type="Gene3D" id="2.30.30.110">
    <property type="match status" value="1"/>
</dbReference>
<protein>
    <submittedName>
        <fullName evidence="5">Toxin-antitoxin system protein</fullName>
    </submittedName>
    <submittedName>
        <fullName evidence="3">Type II toxin-antitoxin system PemK/MazF family toxin</fullName>
    </submittedName>
</protein>
<proteinExistence type="predicted"/>
<dbReference type="Proteomes" id="UP000287237">
    <property type="component" value="Unassembled WGS sequence"/>
</dbReference>
<evidence type="ECO:0000313" key="10">
    <source>
        <dbReference type="Proteomes" id="UP000410873"/>
    </source>
</evidence>
<evidence type="ECO:0000313" key="12">
    <source>
        <dbReference type="Proteomes" id="UP000865560"/>
    </source>
</evidence>
<evidence type="ECO:0000313" key="3">
    <source>
        <dbReference type="EMBL" id="EAK6412474.1"/>
    </source>
</evidence>
<name>A0A1E7NLI8_CAMJU</name>
<gene>
    <name evidence="5" type="ORF">AJY60_10110</name>
    <name evidence="3" type="ORF">B7A03_00270</name>
    <name evidence="2" type="ORF">C1418_00210</name>
    <name evidence="6" type="ORF">C3H42_02215</name>
    <name evidence="1" type="ORF">E8P16_06205</name>
    <name evidence="4" type="ORF">GFF90_07640</name>
</gene>
<dbReference type="EMBL" id="AACCII010000007">
    <property type="protein sequence ID" value="EAJ9719034.1"/>
    <property type="molecule type" value="Genomic_DNA"/>
</dbReference>
<comment type="caution">
    <text evidence="3">The sequence shown here is derived from an EMBL/GenBank/DDBJ whole genome shotgun (WGS) entry which is preliminary data.</text>
</comment>
<reference evidence="4 11" key="4">
    <citation type="submission" date="2019-10" db="EMBL/GenBank/DDBJ databases">
        <authorList>
            <consortium name="PulseNet: The National Subtyping Network for Foodborne Disease Surveillance"/>
            <person name="Tarr C.L."/>
            <person name="Trees E."/>
            <person name="Katz L.S."/>
            <person name="Carleton-Romer H.A."/>
            <person name="Stroika S."/>
            <person name="Kucerova Z."/>
            <person name="Roache K.F."/>
            <person name="Sabol A.L."/>
            <person name="Besser J."/>
            <person name="Gerner-Smidt P."/>
        </authorList>
    </citation>
    <scope>NUCLEOTIDE SEQUENCE [LARGE SCALE GENOMIC DNA]</scope>
    <source>
        <strain evidence="2 10">PNUSAC003589</strain>
        <strain evidence="1 8">PNUSAC009041</strain>
        <strain evidence="4 11">PNUSAC012955</strain>
    </source>
</reference>
<dbReference type="Proteomes" id="UP000482054">
    <property type="component" value="Unassembled WGS sequence"/>
</dbReference>
<evidence type="ECO:0000313" key="9">
    <source>
        <dbReference type="Proteomes" id="UP000392616"/>
    </source>
</evidence>
<sequence length="144" mass="16918">MINCNDKFDKWNNEKKKLQIKENKIISIGKIYWVSIGQNIGSEVYGKHNDFKRPVLVLNKIYIEDYVNLFVGVPLTSKIENKTGFLYHHFTDSKNRKQVALLSQVRTFDTKRIISYYNGKIKKEDLETIREKITKKIISPHRAG</sequence>
<reference evidence="5 12" key="1">
    <citation type="submission" date="2016-09" db="EMBL/GenBank/DDBJ databases">
        <title>Campylobacter from American crows.</title>
        <authorList>
            <person name="Weis A.M."/>
            <person name="Weimer B.C."/>
            <person name="Townsend A.K."/>
            <person name="Taff C."/>
        </authorList>
    </citation>
    <scope>NUCLEOTIDE SEQUENCE [LARGE SCALE GENOMIC DNA]</scope>
    <source>
        <strain evidence="5 12">BCW_3791</strain>
    </source>
</reference>
<dbReference type="Proteomes" id="UP000392616">
    <property type="component" value="Unassembled WGS sequence"/>
</dbReference>
<reference evidence="6 7" key="3">
    <citation type="journal article" date="2019" name="Appl. Environ. Microbiol.">
        <title>Population genetics and characterization of Campylobacter jejuni isolates in western jackdaws and game birds in Finland.</title>
        <authorList>
            <person name="Kovanen S."/>
            <person name="Rossi M."/>
            <person name="Pohja-Mykra M."/>
            <person name="Nieminen T."/>
            <person name="Raunio-Saarnisto M."/>
            <person name="Sauvala M."/>
            <person name="Fredriksson-Ahomaa M."/>
            <person name="Hanninen M.L."/>
            <person name="Kivisto R."/>
        </authorList>
    </citation>
    <scope>NUCLEOTIDE SEQUENCE [LARGE SCALE GENOMIC DNA]</scope>
    <source>
        <strain evidence="6 7">CB296</strain>
    </source>
</reference>
<dbReference type="EMBL" id="MJVJ01000126">
    <property type="protein sequence ID" value="OEV44631.1"/>
    <property type="molecule type" value="Genomic_DNA"/>
</dbReference>
<reference evidence="3 9" key="2">
    <citation type="submission" date="2018-05" db="EMBL/GenBank/DDBJ databases">
        <authorList>
            <consortium name="NARMS: The National Antimicrobial Resistance Monitoring System"/>
        </authorList>
    </citation>
    <scope>NUCLEOTIDE SEQUENCE [LARGE SCALE GENOMIC DNA]</scope>
    <source>
        <strain evidence="3 9">CVM N62988</strain>
    </source>
</reference>
<dbReference type="Proteomes" id="UP000865560">
    <property type="component" value="Unassembled WGS sequence"/>
</dbReference>
<dbReference type="GO" id="GO:0003677">
    <property type="term" value="F:DNA binding"/>
    <property type="evidence" value="ECO:0007669"/>
    <property type="project" value="InterPro"/>
</dbReference>
<evidence type="ECO:0000313" key="8">
    <source>
        <dbReference type="Proteomes" id="UP000349590"/>
    </source>
</evidence>
<dbReference type="Proteomes" id="UP000349590">
    <property type="component" value="Unassembled WGS sequence"/>
</dbReference>
<evidence type="ECO:0000313" key="6">
    <source>
        <dbReference type="EMBL" id="RTJ97033.1"/>
    </source>
</evidence>
<evidence type="ECO:0000313" key="2">
    <source>
        <dbReference type="EMBL" id="EAK3958272.1"/>
    </source>
</evidence>
<dbReference type="EMBL" id="AAMOXJ010000014">
    <property type="protein sequence ID" value="EDJ6169461.1"/>
    <property type="molecule type" value="Genomic_DNA"/>
</dbReference>
<dbReference type="SUPFAM" id="SSF50118">
    <property type="entry name" value="Cell growth inhibitor/plasmid maintenance toxic component"/>
    <property type="match status" value="1"/>
</dbReference>
<dbReference type="EMBL" id="PRCK01000001">
    <property type="protein sequence ID" value="RTJ97033.1"/>
    <property type="molecule type" value="Genomic_DNA"/>
</dbReference>
<evidence type="ECO:0000313" key="1">
    <source>
        <dbReference type="EMBL" id="EAJ9719034.1"/>
    </source>
</evidence>
<evidence type="ECO:0000313" key="5">
    <source>
        <dbReference type="EMBL" id="OEV44631.1"/>
    </source>
</evidence>
<evidence type="ECO:0000313" key="11">
    <source>
        <dbReference type="Proteomes" id="UP000482054"/>
    </source>
</evidence>
<evidence type="ECO:0000313" key="7">
    <source>
        <dbReference type="Proteomes" id="UP000287237"/>
    </source>
</evidence>
<dbReference type="EMBL" id="AACFWJ010000001">
    <property type="protein sequence ID" value="EAK3958272.1"/>
    <property type="molecule type" value="Genomic_DNA"/>
</dbReference>
<dbReference type="Proteomes" id="UP000410873">
    <property type="component" value="Unassembled WGS sequence"/>
</dbReference>
<dbReference type="EMBL" id="AACHYE010000001">
    <property type="protein sequence ID" value="EAK6412474.1"/>
    <property type="molecule type" value="Genomic_DNA"/>
</dbReference>
<dbReference type="RefSeq" id="WP_002788265.1">
    <property type="nucleotide sequence ID" value="NZ_CAJGWR010000001.1"/>
</dbReference>
<dbReference type="AlphaFoldDB" id="A0A1E7NLI8"/>
<dbReference type="InterPro" id="IPR011067">
    <property type="entry name" value="Plasmid_toxin/cell-grow_inhib"/>
</dbReference>
<evidence type="ECO:0000313" key="4">
    <source>
        <dbReference type="EMBL" id="EDJ6169461.1"/>
    </source>
</evidence>
<accession>A0A1E7NLI8</accession>
<dbReference type="InterPro" id="IPR003477">
    <property type="entry name" value="PemK-like"/>
</dbReference>
<organism evidence="3 9">
    <name type="scientific">Campylobacter jejuni</name>
    <dbReference type="NCBI Taxonomy" id="197"/>
    <lineage>
        <taxon>Bacteria</taxon>
        <taxon>Pseudomonadati</taxon>
        <taxon>Campylobacterota</taxon>
        <taxon>Epsilonproteobacteria</taxon>
        <taxon>Campylobacterales</taxon>
        <taxon>Campylobacteraceae</taxon>
        <taxon>Campylobacter</taxon>
    </lineage>
</organism>